<evidence type="ECO:0000256" key="2">
    <source>
        <dbReference type="SAM" id="SignalP"/>
    </source>
</evidence>
<keyword evidence="4" id="KW-1185">Reference proteome</keyword>
<name>A0A226EY74_FOLCA</name>
<evidence type="ECO:0000313" key="3">
    <source>
        <dbReference type="EMBL" id="OXA62552.1"/>
    </source>
</evidence>
<dbReference type="AlphaFoldDB" id="A0A226EY74"/>
<proteinExistence type="predicted"/>
<gene>
    <name evidence="3" type="ORF">Fcan01_03593</name>
</gene>
<evidence type="ECO:0000256" key="1">
    <source>
        <dbReference type="SAM" id="MobiDB-lite"/>
    </source>
</evidence>
<accession>A0A226EY74</accession>
<organism evidence="3 4">
    <name type="scientific">Folsomia candida</name>
    <name type="common">Springtail</name>
    <dbReference type="NCBI Taxonomy" id="158441"/>
    <lineage>
        <taxon>Eukaryota</taxon>
        <taxon>Metazoa</taxon>
        <taxon>Ecdysozoa</taxon>
        <taxon>Arthropoda</taxon>
        <taxon>Hexapoda</taxon>
        <taxon>Collembola</taxon>
        <taxon>Entomobryomorpha</taxon>
        <taxon>Isotomoidea</taxon>
        <taxon>Isotomidae</taxon>
        <taxon>Proisotominae</taxon>
        <taxon>Folsomia</taxon>
    </lineage>
</organism>
<dbReference type="Proteomes" id="UP000198287">
    <property type="component" value="Unassembled WGS sequence"/>
</dbReference>
<protein>
    <submittedName>
        <fullName evidence="3">Uncharacterized protein</fullName>
    </submittedName>
</protein>
<evidence type="ECO:0000313" key="4">
    <source>
        <dbReference type="Proteomes" id="UP000198287"/>
    </source>
</evidence>
<feature type="region of interest" description="Disordered" evidence="1">
    <location>
        <begin position="194"/>
        <end position="218"/>
    </location>
</feature>
<comment type="caution">
    <text evidence="3">The sequence shown here is derived from an EMBL/GenBank/DDBJ whole genome shotgun (WGS) entry which is preliminary data.</text>
</comment>
<reference evidence="3 4" key="1">
    <citation type="submission" date="2015-12" db="EMBL/GenBank/DDBJ databases">
        <title>The genome of Folsomia candida.</title>
        <authorList>
            <person name="Faddeeva A."/>
            <person name="Derks M.F."/>
            <person name="Anvar Y."/>
            <person name="Smit S."/>
            <person name="Van Straalen N."/>
            <person name="Roelofs D."/>
        </authorList>
    </citation>
    <scope>NUCLEOTIDE SEQUENCE [LARGE SCALE GENOMIC DNA]</scope>
    <source>
        <strain evidence="3 4">VU population</strain>
        <tissue evidence="3">Whole body</tissue>
    </source>
</reference>
<feature type="chain" id="PRO_5012466184" evidence="2">
    <location>
        <begin position="24"/>
        <end position="307"/>
    </location>
</feature>
<sequence length="307" mass="33561">MVHPHHSVLLCVLLVVTTKLVVGSPTAHALVGHFGDQSFDGKAGVSFCGSHTRTLRPGETVYFSNAKHRSPAKMMDDINQVEGELRVKIKNSQRGWQWVIGASQHRLQTLKPVAVHNNNNNKDNTDMGKSTMEEVWQSYHRINKSSDANHGTNKGSGGKNGGLPLLYSGYFKPPSTTLDKKHLDLFDLLVQGGDKGGGGGDEVRKRSRKKRSRSQDSATSCSWKFAGKREGKGCSHLVTHLSRGSTVDMSCDKERLVLTTTTSTTYCGKSARLQKTTTHPGHTTLQLRHEKDGGTGQLLEGYVLCSP</sequence>
<feature type="signal peptide" evidence="2">
    <location>
        <begin position="1"/>
        <end position="23"/>
    </location>
</feature>
<dbReference type="EMBL" id="LNIX01000001">
    <property type="protein sequence ID" value="OXA62552.1"/>
    <property type="molecule type" value="Genomic_DNA"/>
</dbReference>
<keyword evidence="2" id="KW-0732">Signal</keyword>